<gene>
    <name evidence="2" type="ORF">ILEXP_LOCUS18278</name>
</gene>
<feature type="transmembrane region" description="Helical" evidence="1">
    <location>
        <begin position="14"/>
        <end position="34"/>
    </location>
</feature>
<keyword evidence="1" id="KW-1133">Transmembrane helix</keyword>
<keyword evidence="3" id="KW-1185">Reference proteome</keyword>
<evidence type="ECO:0000313" key="3">
    <source>
        <dbReference type="Proteomes" id="UP001642360"/>
    </source>
</evidence>
<keyword evidence="1" id="KW-0472">Membrane</keyword>
<dbReference type="AlphaFoldDB" id="A0ABC8RZ26"/>
<comment type="caution">
    <text evidence="2">The sequence shown here is derived from an EMBL/GenBank/DDBJ whole genome shotgun (WGS) entry which is preliminary data.</text>
</comment>
<evidence type="ECO:0000256" key="1">
    <source>
        <dbReference type="SAM" id="Phobius"/>
    </source>
</evidence>
<evidence type="ECO:0000313" key="2">
    <source>
        <dbReference type="EMBL" id="CAK9150169.1"/>
    </source>
</evidence>
<name>A0ABC8RZ26_9AQUA</name>
<protein>
    <submittedName>
        <fullName evidence="2">Uncharacterized protein</fullName>
    </submittedName>
</protein>
<sequence>MAAVVRLQIFVSDFMTVFVLLTAVFLMLIDWALLHYDYLGICAETANSYNVADLMLHTSPCDCHGVSSEKFKFQGSHNDVVVFVRMPICEPSSRFLLSLVNIPSSFSSKGPRGAVVLRSCLRFLARQMSERLIWGCRLAPF</sequence>
<accession>A0ABC8RZ26</accession>
<organism evidence="2 3">
    <name type="scientific">Ilex paraguariensis</name>
    <name type="common">yerba mate</name>
    <dbReference type="NCBI Taxonomy" id="185542"/>
    <lineage>
        <taxon>Eukaryota</taxon>
        <taxon>Viridiplantae</taxon>
        <taxon>Streptophyta</taxon>
        <taxon>Embryophyta</taxon>
        <taxon>Tracheophyta</taxon>
        <taxon>Spermatophyta</taxon>
        <taxon>Magnoliopsida</taxon>
        <taxon>eudicotyledons</taxon>
        <taxon>Gunneridae</taxon>
        <taxon>Pentapetalae</taxon>
        <taxon>asterids</taxon>
        <taxon>campanulids</taxon>
        <taxon>Aquifoliales</taxon>
        <taxon>Aquifoliaceae</taxon>
        <taxon>Ilex</taxon>
    </lineage>
</organism>
<dbReference type="EMBL" id="CAUOFW020001989">
    <property type="protein sequence ID" value="CAK9150169.1"/>
    <property type="molecule type" value="Genomic_DNA"/>
</dbReference>
<dbReference type="Proteomes" id="UP001642360">
    <property type="component" value="Unassembled WGS sequence"/>
</dbReference>
<reference evidence="2 3" key="1">
    <citation type="submission" date="2024-02" db="EMBL/GenBank/DDBJ databases">
        <authorList>
            <person name="Vignale AGUSTIN F."/>
            <person name="Sosa J E."/>
            <person name="Modenutti C."/>
        </authorList>
    </citation>
    <scope>NUCLEOTIDE SEQUENCE [LARGE SCALE GENOMIC DNA]</scope>
</reference>
<keyword evidence="1" id="KW-0812">Transmembrane</keyword>
<proteinExistence type="predicted"/>